<accession>A0AAE0CSZ2</accession>
<gene>
    <name evidence="4" type="ORF">Ddye_000312</name>
</gene>
<dbReference type="AlphaFoldDB" id="A0AAE0CSZ2"/>
<evidence type="ECO:0000256" key="1">
    <source>
        <dbReference type="SAM" id="MobiDB-lite"/>
    </source>
</evidence>
<dbReference type="SUPFAM" id="SSF56219">
    <property type="entry name" value="DNase I-like"/>
    <property type="match status" value="1"/>
</dbReference>
<feature type="domain" description="Reverse transcriptase zinc-binding" evidence="3">
    <location>
        <begin position="392"/>
        <end position="470"/>
    </location>
</feature>
<evidence type="ECO:0000259" key="3">
    <source>
        <dbReference type="Pfam" id="PF13966"/>
    </source>
</evidence>
<feature type="region of interest" description="Disordered" evidence="1">
    <location>
        <begin position="44"/>
        <end position="130"/>
    </location>
</feature>
<name>A0AAE0CSZ2_9ROSI</name>
<dbReference type="Proteomes" id="UP001280121">
    <property type="component" value="Unassembled WGS sequence"/>
</dbReference>
<feature type="compositionally biased region" description="Polar residues" evidence="1">
    <location>
        <begin position="77"/>
        <end position="89"/>
    </location>
</feature>
<feature type="domain" description="Reverse transcriptase" evidence="2">
    <location>
        <begin position="265"/>
        <end position="366"/>
    </location>
</feature>
<evidence type="ECO:0000313" key="4">
    <source>
        <dbReference type="EMBL" id="KAK2661738.1"/>
    </source>
</evidence>
<dbReference type="Pfam" id="PF13966">
    <property type="entry name" value="zf-RVT"/>
    <property type="match status" value="1"/>
</dbReference>
<dbReference type="Pfam" id="PF00078">
    <property type="entry name" value="RVT_1"/>
    <property type="match status" value="1"/>
</dbReference>
<dbReference type="EMBL" id="JANJYI010000001">
    <property type="protein sequence ID" value="KAK2661738.1"/>
    <property type="molecule type" value="Genomic_DNA"/>
</dbReference>
<dbReference type="InterPro" id="IPR000477">
    <property type="entry name" value="RT_dom"/>
</dbReference>
<keyword evidence="5" id="KW-1185">Reference proteome</keyword>
<dbReference type="PANTHER" id="PTHR31635:SF196">
    <property type="entry name" value="REVERSE TRANSCRIPTASE DOMAIN-CONTAINING PROTEIN-RELATED"/>
    <property type="match status" value="1"/>
</dbReference>
<feature type="compositionally biased region" description="Polar residues" evidence="1">
    <location>
        <begin position="101"/>
        <end position="123"/>
    </location>
</feature>
<evidence type="ECO:0000259" key="2">
    <source>
        <dbReference type="Pfam" id="PF00078"/>
    </source>
</evidence>
<comment type="caution">
    <text evidence="4">The sequence shown here is derived from an EMBL/GenBank/DDBJ whole genome shotgun (WGS) entry which is preliminary data.</text>
</comment>
<dbReference type="PANTHER" id="PTHR31635">
    <property type="entry name" value="REVERSE TRANSCRIPTASE DOMAIN-CONTAINING PROTEIN-RELATED"/>
    <property type="match status" value="1"/>
</dbReference>
<evidence type="ECO:0000313" key="5">
    <source>
        <dbReference type="Proteomes" id="UP001280121"/>
    </source>
</evidence>
<dbReference type="InterPro" id="IPR026960">
    <property type="entry name" value="RVT-Znf"/>
</dbReference>
<protein>
    <recommendedName>
        <fullName evidence="6">Reverse transcriptase domain-containing protein</fullName>
    </recommendedName>
</protein>
<reference evidence="4" key="1">
    <citation type="journal article" date="2023" name="Plant J.">
        <title>Genome sequences and population genomics provide insights into the demographic history, inbreeding, and mutation load of two 'living fossil' tree species of Dipteronia.</title>
        <authorList>
            <person name="Feng Y."/>
            <person name="Comes H.P."/>
            <person name="Chen J."/>
            <person name="Zhu S."/>
            <person name="Lu R."/>
            <person name="Zhang X."/>
            <person name="Li P."/>
            <person name="Qiu J."/>
            <person name="Olsen K.M."/>
            <person name="Qiu Y."/>
        </authorList>
    </citation>
    <scope>NUCLEOTIDE SEQUENCE</scope>
    <source>
        <strain evidence="4">KIB01</strain>
    </source>
</reference>
<proteinExistence type="predicted"/>
<organism evidence="4 5">
    <name type="scientific">Dipteronia dyeriana</name>
    <dbReference type="NCBI Taxonomy" id="168575"/>
    <lineage>
        <taxon>Eukaryota</taxon>
        <taxon>Viridiplantae</taxon>
        <taxon>Streptophyta</taxon>
        <taxon>Embryophyta</taxon>
        <taxon>Tracheophyta</taxon>
        <taxon>Spermatophyta</taxon>
        <taxon>Magnoliopsida</taxon>
        <taxon>eudicotyledons</taxon>
        <taxon>Gunneridae</taxon>
        <taxon>Pentapetalae</taxon>
        <taxon>rosids</taxon>
        <taxon>malvids</taxon>
        <taxon>Sapindales</taxon>
        <taxon>Sapindaceae</taxon>
        <taxon>Hippocastanoideae</taxon>
        <taxon>Acereae</taxon>
        <taxon>Dipteronia</taxon>
    </lineage>
</organism>
<evidence type="ECO:0008006" key="6">
    <source>
        <dbReference type="Google" id="ProtNLM"/>
    </source>
</evidence>
<sequence>MYGPWMLVSYGRQGNRNYRGRYGKSEFGGSVAAEKNMFDRKSFGNGNLNARESHGEYPEANVGKITKMKNGAKGKNSDTGASLKNGRSNDSAKDKGKSVLTEITNQKAIKGNKSTRVTSMGSRKTSKPADNRDQRTLWVLTVVYASPCAINRKIFWDYLDAIRSCFALPWLVMGDFNKNVNNSEKRGAEISIRIVVSKIEGFKKEDGSWITDIEDMKKEVVHYFQQLFVDYQSIGDYSQIPMLFRRLNVDEIEGLNIQTHQPMYTSYKVISKILVQRLRGLLPNLVSPNQVAFVPGRQIQDNFVIAQEVLHKFKTTRGKLGYIVWKIDLAKAYDKLQWNFIKQVLKEIDIDGRKLHSVLPGHIIYRIFSIHIGSNHSNEDTTIWGPSKNGDFSVRSAYGILFKDNNVVPWDWKFNWSLKLPPRVRCFLWTLLHSKLLTNDQRAARGLSMDTTCHRFAHLLTSVTHLRCSSSRLRYAHLCHSSSLLVNRLRSDHLCCRLNSVPQRSQSFNTIQTAFSFSLSRTIASVMEMDLNVDSMEMRP</sequence>
<dbReference type="InterPro" id="IPR036691">
    <property type="entry name" value="Endo/exonu/phosph_ase_sf"/>
</dbReference>